<reference evidence="2" key="1">
    <citation type="journal article" date="2019" name="Int. J. Syst. Evol. Microbiol.">
        <title>The Global Catalogue of Microorganisms (GCM) 10K type strain sequencing project: providing services to taxonomists for standard genome sequencing and annotation.</title>
        <authorList>
            <consortium name="The Broad Institute Genomics Platform"/>
            <consortium name="The Broad Institute Genome Sequencing Center for Infectious Disease"/>
            <person name="Wu L."/>
            <person name="Ma J."/>
        </authorList>
    </citation>
    <scope>NUCLEOTIDE SEQUENCE [LARGE SCALE GENOMIC DNA]</scope>
    <source>
        <strain evidence="2">JCM 19134</strain>
    </source>
</reference>
<comment type="caution">
    <text evidence="1">The sequence shown here is derived from an EMBL/GenBank/DDBJ whole genome shotgun (WGS) entry which is preliminary data.</text>
</comment>
<protein>
    <submittedName>
        <fullName evidence="1">Uncharacterized protein</fullName>
    </submittedName>
</protein>
<organism evidence="1 2">
    <name type="scientific">Halioxenophilus aromaticivorans</name>
    <dbReference type="NCBI Taxonomy" id="1306992"/>
    <lineage>
        <taxon>Bacteria</taxon>
        <taxon>Pseudomonadati</taxon>
        <taxon>Pseudomonadota</taxon>
        <taxon>Gammaproteobacteria</taxon>
        <taxon>Alteromonadales</taxon>
        <taxon>Alteromonadaceae</taxon>
        <taxon>Halioxenophilus</taxon>
    </lineage>
</organism>
<dbReference type="AlphaFoldDB" id="A0AAV3U1S9"/>
<name>A0AAV3U1S9_9ALTE</name>
<sequence>MLLSVFLLASNWNDQRAVYNNLVAQLVNVELEMCENINRLSESNDYMKSQVQNLRVLRAFMAARDESISDDKIYSNIWSSIVIYAINMRETATEAMQSSALFVRTAAPELIDALARWNDTVRRLRREQEDCLSSRNTLVIPYILAHFPNGSMAQIVQAAADFVAPSQYRLDRKALAGNWEFDNRIVARQVCVVQDLSSIEAPSSHGHRIIESIALQRKSQ</sequence>
<dbReference type="EMBL" id="BAABLX010000011">
    <property type="protein sequence ID" value="GAA4940813.1"/>
    <property type="molecule type" value="Genomic_DNA"/>
</dbReference>
<evidence type="ECO:0000313" key="1">
    <source>
        <dbReference type="EMBL" id="GAA4940813.1"/>
    </source>
</evidence>
<dbReference type="Proteomes" id="UP001409585">
    <property type="component" value="Unassembled WGS sequence"/>
</dbReference>
<evidence type="ECO:0000313" key="2">
    <source>
        <dbReference type="Proteomes" id="UP001409585"/>
    </source>
</evidence>
<accession>A0AAV3U1S9</accession>
<proteinExistence type="predicted"/>
<keyword evidence="2" id="KW-1185">Reference proteome</keyword>
<gene>
    <name evidence="1" type="ORF">GCM10025791_18990</name>
</gene>